<feature type="region of interest" description="Disordered" evidence="4">
    <location>
        <begin position="1"/>
        <end position="23"/>
    </location>
</feature>
<dbReference type="SUPFAM" id="SSF56801">
    <property type="entry name" value="Acetyl-CoA synthetase-like"/>
    <property type="match status" value="1"/>
</dbReference>
<evidence type="ECO:0000256" key="4">
    <source>
        <dbReference type="SAM" id="MobiDB-lite"/>
    </source>
</evidence>
<keyword evidence="3" id="KW-0597">Phosphoprotein</keyword>
<feature type="domain" description="Condensation" evidence="7">
    <location>
        <begin position="1000"/>
        <end position="1305"/>
    </location>
</feature>
<dbReference type="InterPro" id="IPR000873">
    <property type="entry name" value="AMP-dep_synth/lig_dom"/>
</dbReference>
<dbReference type="InterPro" id="IPR042099">
    <property type="entry name" value="ANL_N_sf"/>
</dbReference>
<dbReference type="InterPro" id="IPR006162">
    <property type="entry name" value="Ppantetheine_attach_site"/>
</dbReference>
<accession>A0ABZ1YGE7</accession>
<feature type="domain" description="AMP-dependent synthetase/ligase" evidence="5">
    <location>
        <begin position="561"/>
        <end position="765"/>
    </location>
</feature>
<dbReference type="Gene3D" id="3.30.559.30">
    <property type="entry name" value="Nonribosomal peptide synthetase, condensation domain"/>
    <property type="match status" value="2"/>
</dbReference>
<feature type="domain" description="Condensation" evidence="7">
    <location>
        <begin position="14"/>
        <end position="346"/>
    </location>
</feature>
<evidence type="ECO:0000256" key="3">
    <source>
        <dbReference type="ARBA" id="ARBA00022553"/>
    </source>
</evidence>
<dbReference type="SUPFAM" id="SSF52777">
    <property type="entry name" value="CoA-dependent acyltransferases"/>
    <property type="match status" value="5"/>
</dbReference>
<dbReference type="PANTHER" id="PTHR45527">
    <property type="entry name" value="NONRIBOSOMAL PEPTIDE SYNTHETASE"/>
    <property type="match status" value="1"/>
</dbReference>
<dbReference type="PROSITE" id="PS00012">
    <property type="entry name" value="PHOSPHOPANTETHEINE"/>
    <property type="match status" value="1"/>
</dbReference>
<geneLocation type="plasmid" evidence="8">
    <name>unnamed1</name>
</geneLocation>
<evidence type="ECO:0000259" key="7">
    <source>
        <dbReference type="Pfam" id="PF00668"/>
    </source>
</evidence>
<name>A0ABZ1YGE7_9ACTN</name>
<comment type="cofactor">
    <cofactor evidence="1">
        <name>pantetheine 4'-phosphate</name>
        <dbReference type="ChEBI" id="CHEBI:47942"/>
    </cofactor>
</comment>
<dbReference type="EMBL" id="CP109208">
    <property type="protein sequence ID" value="WUU58469.1"/>
    <property type="molecule type" value="Genomic_DNA"/>
</dbReference>
<dbReference type="InterPro" id="IPR045851">
    <property type="entry name" value="AMP-bd_C_sf"/>
</dbReference>
<evidence type="ECO:0000259" key="5">
    <source>
        <dbReference type="Pfam" id="PF00501"/>
    </source>
</evidence>
<dbReference type="InterPro" id="IPR023213">
    <property type="entry name" value="CAT-like_dom_sf"/>
</dbReference>
<dbReference type="Gene3D" id="3.30.559.10">
    <property type="entry name" value="Chloramphenicol acetyltransferase-like domain"/>
    <property type="match status" value="3"/>
</dbReference>
<dbReference type="PROSITE" id="PS00455">
    <property type="entry name" value="AMP_BINDING"/>
    <property type="match status" value="1"/>
</dbReference>
<evidence type="ECO:0000256" key="2">
    <source>
        <dbReference type="ARBA" id="ARBA00022450"/>
    </source>
</evidence>
<evidence type="ECO:0000313" key="8">
    <source>
        <dbReference type="EMBL" id="WUU58469.1"/>
    </source>
</evidence>
<dbReference type="SUPFAM" id="SSF47336">
    <property type="entry name" value="ACP-like"/>
    <property type="match status" value="1"/>
</dbReference>
<dbReference type="Pfam" id="PF00501">
    <property type="entry name" value="AMP-binding"/>
    <property type="match status" value="1"/>
</dbReference>
<dbReference type="InterPro" id="IPR020845">
    <property type="entry name" value="AMP-binding_CS"/>
</dbReference>
<keyword evidence="2" id="KW-0596">Phosphopantetheine</keyword>
<proteinExistence type="predicted"/>
<dbReference type="Gene3D" id="3.30.300.30">
    <property type="match status" value="1"/>
</dbReference>
<sequence>MSSLTGSPNALPPHPAQSGLLASHATGGTGVNCSHAYQVTGGLDQNRLVQAYEHALSQLDALRLVWSGPAAAHWQLAEAPRAVVRVCDLRDENLMADGRPGNVLLARVQRCADTPLDLVTGPLGVVEIWRTSAHDWVIIERFDHTVADGRSLALLHEAVSSLYTNPQEASVPFASYAAVLTGRSENPGSRAYWRRAFENFEDPPVSGLPSDGPAELQLVLPAPRVAQLQRAAGMLRGTLAAVLCTAHAHAVARHLGTGDIVTHVAVDGRDAQHASVFGQMTGMLPLRARHIWSVPVAEHARLMTRQLLEIREYADLPAESLDELGVPVSLSQTSATAFVMQPFTAQPLTLPDTSTVPIELRSSGQAGGLATAARQRADGSLNLHLTAPRGSRLAGLISSVGEIMDRTLQAIVATPDRSLGSDHFLPAPARDRIKALATPTPPYPFTPVDSSIIARLSLLGERPVLDDSGHSYSAAAVLRRIHRVAAQLTRAEVRTGDTVVVADLPVIDRIAAFVAVLSLGAVYLPLPSTPLPEGGLLVNAAARVSAVGVHRCTDPERGPRGAATPQSPAYVIFTSGSTGRPKGVAVSRASLANLVSGEADRFGIDSTSRVLLVAPPTADPWICHVAGALSAGATLVAGDPMSDCPLAEQMRAGRVSHAFLPAALLRTLDDRDFPDLRMIATAGDHCRAEDLRGFDGARVFNIYGPTEATVTATVAEITDPTDPVPVGYPIQGTGAQIMIDRAASAPPGAPGELVLTGRGIALGYLDDDKLTESVFGADPRNPAQRCYYTGDLARLNSDGQLILAGRLDRQIKIRGTRVELDAIEAAARTSGLCADAYAKAYRDHTSPDALLVLFVERCADTAALRQTLSTVLPQAAMPHLITSVSALPRSASGKVTDELLPPDYTNAASQSAARPHGSAAGRLAAIWTAVLGTPPRPDDNFFTSGGDSLNALRLVRQAREAGLDFTPADVYSHPRYSDLDRLGHARGRHPLSKAVGSPEKHSLLGPAQHWLLGLGLPQPQHWNQRHTIGFQTLPDLQILRRAVTVLTSVTPVLRSRLDAEHRRLTVLPNTRVMIEERDGTASDEELAEALDAVSHSIDPVQGRMLAGLAVQGRHGEGCLVLVAHHLVVDIWSWQVIEDRLRRILAGAINAHDEPDQGFASFATAVARQTDSGAFDLDADLWRNVLASGATTALTERPTRLLRLTRPLPAPQQLAQRWNAPASRILLAALGDALYAAGVGGEATVVDLERNGRTAASGLDLSSSVGWIALHHPVTVPHVPLTREAIRHVQQSVDEVPDVGISYGALRWGGRAALGDQVGRFAVDVSEGQDPSAPSSDLARRIRALPVSMTGANLLPYQGSFSFRQGVDGFSVVLDFDPDRLAPAQAEDILEAIGRAASQPRPVEKAFFVEPASVFNAPVPASIMQRLMLHHAGRVPGAYVPRQVLRLRGVRDPDVFLDELSRYLGCLDAFRRRFFTDRDQVLQTWQASPLPIRRQPGGTADAVSWLGSDDRITSQGVLNGGPPAELTAFCGDSDLLLGLEVHHALLDGVSNRQLLQQIARFTRRSLDTAPHPAVNEGPRSRWVLRRHVSSEAAAGSWWPKPERLQPAITLARPITHRVELPPGRMRRIGRCAARLRVDLRACVAAAAAAAAREALDIIDLYVVANGRDVDVSGSADAAGMFWYFQNIPTGDGRAQEIASRVYAGAASPLAEVRAAAHRWPEWSDNAIAFKYTKEQSAGELDETVEVLASRDVFHFRVQVDVASRADGSGWVSCTATRAEQDALALLTTFEKQLAALTGEES</sequence>
<dbReference type="Pfam" id="PF00668">
    <property type="entry name" value="Condensation"/>
    <property type="match status" value="2"/>
</dbReference>
<dbReference type="InterPro" id="IPR036736">
    <property type="entry name" value="ACP-like_sf"/>
</dbReference>
<dbReference type="Pfam" id="PF00550">
    <property type="entry name" value="PP-binding"/>
    <property type="match status" value="1"/>
</dbReference>
<reference evidence="8" key="1">
    <citation type="submission" date="2022-10" db="EMBL/GenBank/DDBJ databases">
        <title>The complete genomes of actinobacterial strains from the NBC collection.</title>
        <authorList>
            <person name="Joergensen T.S."/>
            <person name="Alvarez Arevalo M."/>
            <person name="Sterndorff E.B."/>
            <person name="Faurdal D."/>
            <person name="Vuksanovic O."/>
            <person name="Mourched A.-S."/>
            <person name="Charusanti P."/>
            <person name="Shaw S."/>
            <person name="Blin K."/>
            <person name="Weber T."/>
        </authorList>
    </citation>
    <scope>NUCLEOTIDE SEQUENCE [LARGE SCALE GENOMIC DNA]</scope>
    <source>
        <strain evidence="8">NBC 01686</strain>
        <plasmid evidence="8">unnamed1</plasmid>
    </source>
</reference>
<gene>
    <name evidence="8" type="ORF">OIE82_35405</name>
</gene>
<dbReference type="InterPro" id="IPR001242">
    <property type="entry name" value="Condensation_dom"/>
</dbReference>
<dbReference type="InterPro" id="IPR009081">
    <property type="entry name" value="PP-bd_ACP"/>
</dbReference>
<dbReference type="RefSeq" id="WP_266477802.1">
    <property type="nucleotide sequence ID" value="NZ_CP109208.1"/>
</dbReference>
<dbReference type="Gene3D" id="3.40.50.12780">
    <property type="entry name" value="N-terminal domain of ligase-like"/>
    <property type="match status" value="1"/>
</dbReference>
<evidence type="ECO:0000259" key="6">
    <source>
        <dbReference type="Pfam" id="PF00550"/>
    </source>
</evidence>
<evidence type="ECO:0000256" key="1">
    <source>
        <dbReference type="ARBA" id="ARBA00001957"/>
    </source>
</evidence>
<protein>
    <submittedName>
        <fullName evidence="8">AMP-binding protein</fullName>
    </submittedName>
</protein>
<dbReference type="Gene3D" id="1.10.1200.10">
    <property type="entry name" value="ACP-like"/>
    <property type="match status" value="1"/>
</dbReference>
<dbReference type="PANTHER" id="PTHR45527:SF1">
    <property type="entry name" value="FATTY ACID SYNTHASE"/>
    <property type="match status" value="1"/>
</dbReference>
<keyword evidence="8" id="KW-0614">Plasmid</keyword>
<organism evidence="8">
    <name type="scientific">Streptomyces althioticus</name>
    <dbReference type="NCBI Taxonomy" id="83380"/>
    <lineage>
        <taxon>Bacteria</taxon>
        <taxon>Bacillati</taxon>
        <taxon>Actinomycetota</taxon>
        <taxon>Actinomycetes</taxon>
        <taxon>Kitasatosporales</taxon>
        <taxon>Streptomycetaceae</taxon>
        <taxon>Streptomyces</taxon>
        <taxon>Streptomyces althioticus group</taxon>
    </lineage>
</organism>
<feature type="domain" description="Carrier" evidence="6">
    <location>
        <begin position="922"/>
        <end position="979"/>
    </location>
</feature>